<protein>
    <submittedName>
        <fullName evidence="1">Uncharacterized protein</fullName>
    </submittedName>
</protein>
<gene>
    <name evidence="1" type="ORF">RSOLAG1IB_12130</name>
</gene>
<proteinExistence type="predicted"/>
<dbReference type="AlphaFoldDB" id="A0A0B7FQN6"/>
<keyword evidence="2" id="KW-1185">Reference proteome</keyword>
<accession>A0A0B7FQN6</accession>
<name>A0A0B7FQN6_THACB</name>
<reference evidence="1 2" key="1">
    <citation type="submission" date="2014-11" db="EMBL/GenBank/DDBJ databases">
        <authorList>
            <person name="Wibberg Daniel"/>
        </authorList>
    </citation>
    <scope>NUCLEOTIDE SEQUENCE [LARGE SCALE GENOMIC DNA]</scope>
    <source>
        <strain evidence="1">Rhizoctonia solani AG1-IB 7/3/14</strain>
    </source>
</reference>
<evidence type="ECO:0000313" key="1">
    <source>
        <dbReference type="EMBL" id="CEL58462.1"/>
    </source>
</evidence>
<dbReference type="Proteomes" id="UP000059188">
    <property type="component" value="Unassembled WGS sequence"/>
</dbReference>
<sequence length="83" mass="9517">MNQFNLQRSTLVIVRNIFEGVDRQVAEQICPMFTWFAPPLFIEGTPEQLVSPKFCQMPPCRHKHVLSCLPKYTFAMVCIACGI</sequence>
<evidence type="ECO:0000313" key="2">
    <source>
        <dbReference type="Proteomes" id="UP000059188"/>
    </source>
</evidence>
<dbReference type="EMBL" id="LN679405">
    <property type="protein sequence ID" value="CEL58462.1"/>
    <property type="molecule type" value="Genomic_DNA"/>
</dbReference>
<organism evidence="1 2">
    <name type="scientific">Thanatephorus cucumeris (strain AG1-IB / isolate 7/3/14)</name>
    <name type="common">Lettuce bottom rot fungus</name>
    <name type="synonym">Rhizoctonia solani</name>
    <dbReference type="NCBI Taxonomy" id="1108050"/>
    <lineage>
        <taxon>Eukaryota</taxon>
        <taxon>Fungi</taxon>
        <taxon>Dikarya</taxon>
        <taxon>Basidiomycota</taxon>
        <taxon>Agaricomycotina</taxon>
        <taxon>Agaricomycetes</taxon>
        <taxon>Cantharellales</taxon>
        <taxon>Ceratobasidiaceae</taxon>
        <taxon>Rhizoctonia</taxon>
        <taxon>Rhizoctonia solani AG-1</taxon>
    </lineage>
</organism>